<evidence type="ECO:0000256" key="13">
    <source>
        <dbReference type="SAM" id="Phobius"/>
    </source>
</evidence>
<evidence type="ECO:0000256" key="6">
    <source>
        <dbReference type="ARBA" id="ARBA00022729"/>
    </source>
</evidence>
<evidence type="ECO:0000256" key="9">
    <source>
        <dbReference type="ARBA" id="ARBA00022989"/>
    </source>
</evidence>
<dbReference type="AlphaFoldDB" id="A0A7R9MU57"/>
<evidence type="ECO:0000256" key="5">
    <source>
        <dbReference type="ARBA" id="ARBA00022692"/>
    </source>
</evidence>
<feature type="transmembrane region" description="Helical" evidence="13">
    <location>
        <begin position="110"/>
        <end position="129"/>
    </location>
</feature>
<evidence type="ECO:0000256" key="7">
    <source>
        <dbReference type="ARBA" id="ARBA00022824"/>
    </source>
</evidence>
<keyword evidence="10 13" id="KW-0472">Membrane</keyword>
<dbReference type="Gene3D" id="3.40.30.10">
    <property type="entry name" value="Glutaredoxin"/>
    <property type="match status" value="1"/>
</dbReference>
<protein>
    <recommendedName>
        <fullName evidence="17">Tumor suppressor candidate 3</fullName>
    </recommendedName>
</protein>
<evidence type="ECO:0000313" key="15">
    <source>
        <dbReference type="EMBL" id="CAD7666339.1"/>
    </source>
</evidence>
<comment type="similarity">
    <text evidence="3">Belongs to the OST3/OST6 family.</text>
</comment>
<dbReference type="PANTHER" id="PTHR12692">
    <property type="entry name" value="DOLICHYL-DIPHOSPHOOLIGOSACCHARIDE--PROTEIN GLYCOSYLTRANSFERASE-RELATED"/>
    <property type="match status" value="1"/>
</dbReference>
<keyword evidence="6" id="KW-0732">Signal</keyword>
<dbReference type="OrthoDB" id="67566at2759"/>
<sequence length="169" mass="19299">MMTALSPQRQCSICRQANDEFQIVANSWRYSPQFSSKLFFGLIDYDEGSDIFQSLQLNSAPVFLYFSEKGKPKTPEQMDIQRVGFGADTIARWIAERTDIQIRVIRPPNYSGTLALLILFALIGALLYMRRNNLDFLYNRTSWGLAALVGSGGTYHSSRFIHLLLLKYN</sequence>
<keyword evidence="16" id="KW-1185">Reference proteome</keyword>
<evidence type="ECO:0000256" key="3">
    <source>
        <dbReference type="ARBA" id="ARBA00009561"/>
    </source>
</evidence>
<gene>
    <name evidence="14" type="ORF">ONB1V03_LOCUS22809</name>
    <name evidence="15" type="ORF">ONB1V03_LOCUS22813</name>
</gene>
<comment type="subcellular location">
    <subcellularLocation>
        <location evidence="2">Endoplasmic reticulum membrane</location>
        <topology evidence="2">Multi-pass membrane protein</topology>
    </subcellularLocation>
</comment>
<comment type="function">
    <text evidence="1">Subunit of the oligosaccharyl transferase (OST) complex that catalyzes the initial transfer of a defined glycan (Glc(3)Man(9)GlcNAc(2) in eukaryotes) from the lipid carrier dolichol-pyrophosphate to an asparagine residue within an Asn-X-Ser/Thr consensus motif in nascent polypeptide chains, the first step in protein N-glycosylation. N-glycosylation occurs cotranslationally and the complex associates with the Sec61 complex at the channel-forming translocon complex that mediates protein translocation across the endoplasmic reticulum (ER). All subunits are required for a maximal enzyme activity.</text>
</comment>
<evidence type="ECO:0000313" key="14">
    <source>
        <dbReference type="EMBL" id="CAD7666335.1"/>
    </source>
</evidence>
<dbReference type="PANTHER" id="PTHR12692:SF0">
    <property type="entry name" value="GH11935P"/>
    <property type="match status" value="1"/>
</dbReference>
<dbReference type="SUPFAM" id="SSF52833">
    <property type="entry name" value="Thioredoxin-like"/>
    <property type="match status" value="1"/>
</dbReference>
<evidence type="ECO:0000256" key="8">
    <source>
        <dbReference type="ARBA" id="ARBA00022842"/>
    </source>
</evidence>
<dbReference type="Proteomes" id="UP000728032">
    <property type="component" value="Unassembled WGS sequence"/>
</dbReference>
<evidence type="ECO:0000256" key="2">
    <source>
        <dbReference type="ARBA" id="ARBA00004477"/>
    </source>
</evidence>
<evidence type="ECO:0000256" key="12">
    <source>
        <dbReference type="ARBA" id="ARBA00043952"/>
    </source>
</evidence>
<keyword evidence="4" id="KW-0813">Transport</keyword>
<reference evidence="15" key="1">
    <citation type="submission" date="2020-11" db="EMBL/GenBank/DDBJ databases">
        <authorList>
            <person name="Tran Van P."/>
        </authorList>
    </citation>
    <scope>NUCLEOTIDE SEQUENCE</scope>
</reference>
<dbReference type="GO" id="GO:0008250">
    <property type="term" value="C:oligosaccharyltransferase complex"/>
    <property type="evidence" value="ECO:0007669"/>
    <property type="project" value="TreeGrafter"/>
</dbReference>
<keyword evidence="9 13" id="KW-1133">Transmembrane helix</keyword>
<proteinExistence type="inferred from homology"/>
<dbReference type="InterPro" id="IPR036249">
    <property type="entry name" value="Thioredoxin-like_sf"/>
</dbReference>
<keyword evidence="8" id="KW-0460">Magnesium</keyword>
<evidence type="ECO:0000313" key="16">
    <source>
        <dbReference type="Proteomes" id="UP000728032"/>
    </source>
</evidence>
<comment type="pathway">
    <text evidence="12">Protein modification.</text>
</comment>
<dbReference type="EMBL" id="CAJPVJ010053613">
    <property type="protein sequence ID" value="CAG2183388.1"/>
    <property type="molecule type" value="Genomic_DNA"/>
</dbReference>
<evidence type="ECO:0000256" key="4">
    <source>
        <dbReference type="ARBA" id="ARBA00022448"/>
    </source>
</evidence>
<evidence type="ECO:0008006" key="17">
    <source>
        <dbReference type="Google" id="ProtNLM"/>
    </source>
</evidence>
<dbReference type="GO" id="GO:0015693">
    <property type="term" value="P:magnesium ion transport"/>
    <property type="evidence" value="ECO:0007669"/>
    <property type="project" value="UniProtKB-ARBA"/>
</dbReference>
<evidence type="ECO:0000256" key="10">
    <source>
        <dbReference type="ARBA" id="ARBA00023136"/>
    </source>
</evidence>
<evidence type="ECO:0000256" key="1">
    <source>
        <dbReference type="ARBA" id="ARBA00002791"/>
    </source>
</evidence>
<dbReference type="Pfam" id="PF04756">
    <property type="entry name" value="OST3_OST6"/>
    <property type="match status" value="1"/>
</dbReference>
<name>A0A7R9MU57_9ACAR</name>
<accession>A0A7R9MU57</accession>
<organism evidence="15">
    <name type="scientific">Oppiella nova</name>
    <dbReference type="NCBI Taxonomy" id="334625"/>
    <lineage>
        <taxon>Eukaryota</taxon>
        <taxon>Metazoa</taxon>
        <taxon>Ecdysozoa</taxon>
        <taxon>Arthropoda</taxon>
        <taxon>Chelicerata</taxon>
        <taxon>Arachnida</taxon>
        <taxon>Acari</taxon>
        <taxon>Acariformes</taxon>
        <taxon>Sarcoptiformes</taxon>
        <taxon>Oribatida</taxon>
        <taxon>Brachypylina</taxon>
        <taxon>Oppioidea</taxon>
        <taxon>Oppiidae</taxon>
        <taxon>Oppiella</taxon>
    </lineage>
</organism>
<dbReference type="EMBL" id="CAJPVJ010053625">
    <property type="protein sequence ID" value="CAG2183392.1"/>
    <property type="molecule type" value="Genomic_DNA"/>
</dbReference>
<feature type="transmembrane region" description="Helical" evidence="13">
    <location>
        <begin position="141"/>
        <end position="166"/>
    </location>
</feature>
<keyword evidence="7" id="KW-0256">Endoplasmic reticulum</keyword>
<dbReference type="GO" id="GO:0018279">
    <property type="term" value="P:protein N-linked glycosylation via asparagine"/>
    <property type="evidence" value="ECO:0007669"/>
    <property type="project" value="TreeGrafter"/>
</dbReference>
<dbReference type="EMBL" id="OC968438">
    <property type="protein sequence ID" value="CAD7666335.1"/>
    <property type="molecule type" value="Genomic_DNA"/>
</dbReference>
<dbReference type="EMBL" id="OC968450">
    <property type="protein sequence ID" value="CAD7666339.1"/>
    <property type="molecule type" value="Genomic_DNA"/>
</dbReference>
<keyword evidence="5 13" id="KW-0812">Transmembrane</keyword>
<dbReference type="InterPro" id="IPR021149">
    <property type="entry name" value="OligosaccharylTrfase_OST3/OST6"/>
</dbReference>
<keyword evidence="11" id="KW-1015">Disulfide bond</keyword>
<dbReference type="FunFam" id="3.40.30.10:FF:000009">
    <property type="entry name" value="Tumor suppressor candidate 3"/>
    <property type="match status" value="1"/>
</dbReference>
<evidence type="ECO:0000256" key="11">
    <source>
        <dbReference type="ARBA" id="ARBA00023157"/>
    </source>
</evidence>